<reference evidence="1 2" key="1">
    <citation type="submission" date="2017-11" db="EMBL/GenBank/DDBJ databases">
        <title>Reclassification of Bisgaard taxon 5 as Caviibacterium pharyngocola gen. nov., sp. nov.</title>
        <authorList>
            <person name="Christensen H."/>
        </authorList>
    </citation>
    <scope>NUCLEOTIDE SEQUENCE [LARGE SCALE GENOMIC DNA]</scope>
    <source>
        <strain evidence="1 2">7_3</strain>
    </source>
</reference>
<dbReference type="EMBL" id="PHGZ01000032">
    <property type="protein sequence ID" value="PJG81972.1"/>
    <property type="molecule type" value="Genomic_DNA"/>
</dbReference>
<dbReference type="RefSeq" id="WP_100297624.1">
    <property type="nucleotide sequence ID" value="NZ_PHGZ01000032.1"/>
</dbReference>
<keyword evidence="2" id="KW-1185">Reference proteome</keyword>
<evidence type="ECO:0000313" key="1">
    <source>
        <dbReference type="EMBL" id="PJG81972.1"/>
    </source>
</evidence>
<gene>
    <name evidence="1" type="ORF">CVP04_11365</name>
</gene>
<organism evidence="1 2">
    <name type="scientific">Caviibacterium pharyngocola</name>
    <dbReference type="NCBI Taxonomy" id="28159"/>
    <lineage>
        <taxon>Bacteria</taxon>
        <taxon>Pseudomonadati</taxon>
        <taxon>Pseudomonadota</taxon>
        <taxon>Gammaproteobacteria</taxon>
        <taxon>Pasteurellales</taxon>
        <taxon>Pasteurellaceae</taxon>
        <taxon>Caviibacterium</taxon>
    </lineage>
</organism>
<name>A0A2M8RSW4_9PAST</name>
<comment type="caution">
    <text evidence="1">The sequence shown here is derived from an EMBL/GenBank/DDBJ whole genome shotgun (WGS) entry which is preliminary data.</text>
</comment>
<dbReference type="AlphaFoldDB" id="A0A2M8RSW4"/>
<protein>
    <submittedName>
        <fullName evidence="1">Uncharacterized protein</fullName>
    </submittedName>
</protein>
<accession>A0A2M8RSW4</accession>
<evidence type="ECO:0000313" key="2">
    <source>
        <dbReference type="Proteomes" id="UP000230282"/>
    </source>
</evidence>
<proteinExistence type="predicted"/>
<dbReference type="OrthoDB" id="5679065at2"/>
<sequence length="70" mass="8064">MARRKTIKIKPFQPKDDRLPTWEQLVKAIKETDLYLGFAKTYIHNGHLQGATQALRSIKRATTTGLKIKE</sequence>
<dbReference type="Proteomes" id="UP000230282">
    <property type="component" value="Unassembled WGS sequence"/>
</dbReference>